<reference evidence="5" key="2">
    <citation type="submission" date="2020-04" db="EMBL/GenBank/DDBJ databases">
        <authorList>
            <person name="Alexandrino P."/>
            <person name="Mendonca T."/>
            <person name="Guaman L."/>
            <person name="Cherix J."/>
            <person name="Lozano-Sakalauskas G."/>
            <person name="Fujita A."/>
            <person name="Filho E.R."/>
            <person name="Long P."/>
            <person name="Padilla G."/>
            <person name="Taciro M.K."/>
            <person name="Gomez J.G."/>
            <person name="Silva L.F."/>
            <person name="Torres M."/>
        </authorList>
    </citation>
    <scope>NUCLEOTIDE SEQUENCE</scope>
    <source>
        <strain evidence="5">LMG 19450</strain>
    </source>
</reference>
<evidence type="ECO:0000313" key="5">
    <source>
        <dbReference type="EMBL" id="NLP64622.1"/>
    </source>
</evidence>
<evidence type="ECO:0000256" key="4">
    <source>
        <dbReference type="ARBA" id="ARBA00022764"/>
    </source>
</evidence>
<reference evidence="5" key="1">
    <citation type="journal article" date="2015" name="Genome Announc.">
        <title>Draft Genome Sequence of the Polyhydroxyalkanoate-Producing Bacterium Burkholderia sacchari LMG 19450 Isolated from Brazilian Sugarcane Plantation Soil.</title>
        <authorList>
            <person name="Alexandrino P.M."/>
            <person name="Mendonca T.T."/>
            <person name="Guaman Bautista L.P."/>
            <person name="Cherix J."/>
            <person name="Lozano-Sakalauskas G.C."/>
            <person name="Fujita A."/>
            <person name="Ramos Filho E."/>
            <person name="Long P."/>
            <person name="Padilla G."/>
            <person name="Taciro M.K."/>
            <person name="Gomez J.G."/>
            <person name="Silva L.F."/>
        </authorList>
    </citation>
    <scope>NUCLEOTIDE SEQUENCE</scope>
    <source>
        <strain evidence="5">LMG 19450</strain>
    </source>
</reference>
<keyword evidence="3" id="KW-0732">Signal</keyword>
<dbReference type="InterPro" id="IPR052211">
    <property type="entry name" value="Cpx_auxiliary_protein"/>
</dbReference>
<dbReference type="EMBL" id="JTDB02000009">
    <property type="protein sequence ID" value="NLP64622.1"/>
    <property type="molecule type" value="Genomic_DNA"/>
</dbReference>
<evidence type="ECO:0000313" key="6">
    <source>
        <dbReference type="Proteomes" id="UP000030460"/>
    </source>
</evidence>
<dbReference type="Pfam" id="PF07813">
    <property type="entry name" value="LTXXQ"/>
    <property type="match status" value="1"/>
</dbReference>
<proteinExistence type="inferred from homology"/>
<gene>
    <name evidence="5" type="ORF">NH14_026390</name>
</gene>
<dbReference type="GO" id="GO:0030288">
    <property type="term" value="C:outer membrane-bounded periplasmic space"/>
    <property type="evidence" value="ECO:0007669"/>
    <property type="project" value="TreeGrafter"/>
</dbReference>
<dbReference type="Proteomes" id="UP000030460">
    <property type="component" value="Unassembled WGS sequence"/>
</dbReference>
<sequence length="144" mass="15972">MMGDFDGNYMGPGMMGFGTPGRGMMGGGMMGGYGCGPGNGSVMGGLDLTRDQRSRINAIVDQTRKAHWALMGKMLDQQASLRDLYNAPTRDQNAIDKGYKSLRDLRQQMYTTSVDARKRIEAVLTPGQRDKLREDWRESGPMVW</sequence>
<protein>
    <submittedName>
        <fullName evidence="5">Spy/CpxP family protein refolding chaperone</fullName>
    </submittedName>
</protein>
<dbReference type="Gene3D" id="1.20.120.1490">
    <property type="match status" value="1"/>
</dbReference>
<dbReference type="PANTHER" id="PTHR38102:SF1">
    <property type="entry name" value="PERIPLASMIC CHAPERONE SPY"/>
    <property type="match status" value="1"/>
</dbReference>
<dbReference type="CDD" id="cd09916">
    <property type="entry name" value="CpxP_like"/>
    <property type="match status" value="1"/>
</dbReference>
<evidence type="ECO:0000256" key="1">
    <source>
        <dbReference type="ARBA" id="ARBA00004418"/>
    </source>
</evidence>
<comment type="subcellular location">
    <subcellularLocation>
        <location evidence="1">Periplasm</location>
    </subcellularLocation>
</comment>
<dbReference type="PANTHER" id="PTHR38102">
    <property type="entry name" value="PERIPLASMIC CHAPERONE SPY"/>
    <property type="match status" value="1"/>
</dbReference>
<evidence type="ECO:0000256" key="2">
    <source>
        <dbReference type="ARBA" id="ARBA00008441"/>
    </source>
</evidence>
<dbReference type="GO" id="GO:0051082">
    <property type="term" value="F:unfolded protein binding"/>
    <property type="evidence" value="ECO:0007669"/>
    <property type="project" value="TreeGrafter"/>
</dbReference>
<keyword evidence="6" id="KW-1185">Reference proteome</keyword>
<dbReference type="OrthoDB" id="9113476at2"/>
<comment type="similarity">
    <text evidence="2">Belongs to the CpxP/Spy family.</text>
</comment>
<evidence type="ECO:0000256" key="3">
    <source>
        <dbReference type="ARBA" id="ARBA00022729"/>
    </source>
</evidence>
<dbReference type="AlphaFoldDB" id="A0A8T6ZJ41"/>
<comment type="caution">
    <text evidence="5">The sequence shown here is derived from an EMBL/GenBank/DDBJ whole genome shotgun (WGS) entry which is preliminary data.</text>
</comment>
<organism evidence="5 6">
    <name type="scientific">Paraburkholderia sacchari</name>
    <dbReference type="NCBI Taxonomy" id="159450"/>
    <lineage>
        <taxon>Bacteria</taxon>
        <taxon>Pseudomonadati</taxon>
        <taxon>Pseudomonadota</taxon>
        <taxon>Betaproteobacteria</taxon>
        <taxon>Burkholderiales</taxon>
        <taxon>Burkholderiaceae</taxon>
        <taxon>Paraburkholderia</taxon>
    </lineage>
</organism>
<accession>A0A8T6ZJ41</accession>
<dbReference type="InterPro" id="IPR012899">
    <property type="entry name" value="LTXXQ"/>
</dbReference>
<keyword evidence="4" id="KW-0574">Periplasm</keyword>
<name>A0A8T6ZJ41_9BURK</name>